<keyword evidence="1" id="KW-0418">Kinase</keyword>
<organism evidence="1 2">
    <name type="scientific">Fusarium denticulatum</name>
    <dbReference type="NCBI Taxonomy" id="48507"/>
    <lineage>
        <taxon>Eukaryota</taxon>
        <taxon>Fungi</taxon>
        <taxon>Dikarya</taxon>
        <taxon>Ascomycota</taxon>
        <taxon>Pezizomycotina</taxon>
        <taxon>Sordariomycetes</taxon>
        <taxon>Hypocreomycetidae</taxon>
        <taxon>Hypocreales</taxon>
        <taxon>Nectriaceae</taxon>
        <taxon>Fusarium</taxon>
        <taxon>Fusarium fujikuroi species complex</taxon>
    </lineage>
</organism>
<gene>
    <name evidence="1" type="ORF">FDENT_9849</name>
</gene>
<evidence type="ECO:0000313" key="2">
    <source>
        <dbReference type="Proteomes" id="UP000562682"/>
    </source>
</evidence>
<comment type="caution">
    <text evidence="1">The sequence shown here is derived from an EMBL/GenBank/DDBJ whole genome shotgun (WGS) entry which is preliminary data.</text>
</comment>
<dbReference type="AlphaFoldDB" id="A0A8H5WXZ6"/>
<protein>
    <submittedName>
        <fullName evidence="1">Kinase-like domain-containing protein</fullName>
    </submittedName>
</protein>
<dbReference type="EMBL" id="JAAOAK010000308">
    <property type="protein sequence ID" value="KAF5675155.1"/>
    <property type="molecule type" value="Genomic_DNA"/>
</dbReference>
<accession>A0A8H5WXZ6</accession>
<proteinExistence type="predicted"/>
<sequence>MSTKARRPKVFAYANFEIDALISLATSLRGQSCTVDTSTRPRAGSTRWVVFVTFEDGVEWVPIATERTERHYHRRICVQVTYQRGFDSKVSEDPGFDTGTRSVLV</sequence>
<keyword evidence="1" id="KW-0808">Transferase</keyword>
<name>A0A8H5WXZ6_9HYPO</name>
<keyword evidence="2" id="KW-1185">Reference proteome</keyword>
<evidence type="ECO:0000313" key="1">
    <source>
        <dbReference type="EMBL" id="KAF5675155.1"/>
    </source>
</evidence>
<dbReference type="GO" id="GO:0016301">
    <property type="term" value="F:kinase activity"/>
    <property type="evidence" value="ECO:0007669"/>
    <property type="project" value="UniProtKB-KW"/>
</dbReference>
<dbReference type="Proteomes" id="UP000562682">
    <property type="component" value="Unassembled WGS sequence"/>
</dbReference>
<reference evidence="1 2" key="1">
    <citation type="submission" date="2020-05" db="EMBL/GenBank/DDBJ databases">
        <title>Identification and distribution of gene clusters putatively required for synthesis of sphingolipid metabolism inhibitors in phylogenetically diverse species of the filamentous fungus Fusarium.</title>
        <authorList>
            <person name="Kim H.-S."/>
            <person name="Busman M."/>
            <person name="Brown D.W."/>
            <person name="Divon H."/>
            <person name="Uhlig S."/>
            <person name="Proctor R.H."/>
        </authorList>
    </citation>
    <scope>NUCLEOTIDE SEQUENCE [LARGE SCALE GENOMIC DNA]</scope>
    <source>
        <strain evidence="1 2">NRRL 25311</strain>
    </source>
</reference>